<dbReference type="Proteomes" id="UP000177791">
    <property type="component" value="Unassembled WGS sequence"/>
</dbReference>
<keyword evidence="2" id="KW-1185">Reference proteome</keyword>
<dbReference type="InterPro" id="IPR013783">
    <property type="entry name" value="Ig-like_fold"/>
</dbReference>
<sequence length="213" mass="23079">MNCNNGPVAGTNANEQACDAEAPSFCKPLPVELVSFTAIASNQQKVSLKWATATEKNSANFVVERSADGKDFQAVRTVPAAGHSTGRIDYEVVDDKPLTGTSYCYYRLKQVDLDATFSYSPVRAVKLSSVGNGALDVYPGNVDQQWVASSNLPAEVMSTDALQVVDILGRVQSVPFPAIKEGRWTLDMHMLPAGVYIVRLKTSMGLFSQRIVK</sequence>
<dbReference type="STRING" id="1908236.BEN48_10990"/>
<dbReference type="InterPro" id="IPR026444">
    <property type="entry name" value="Secre_tail"/>
</dbReference>
<evidence type="ECO:0000313" key="1">
    <source>
        <dbReference type="EMBL" id="OGX87841.1"/>
    </source>
</evidence>
<dbReference type="NCBIfam" id="TIGR04183">
    <property type="entry name" value="Por_Secre_tail"/>
    <property type="match status" value="1"/>
</dbReference>
<dbReference type="EMBL" id="MDZC01000028">
    <property type="protein sequence ID" value="OGX87841.1"/>
    <property type="molecule type" value="Genomic_DNA"/>
</dbReference>
<evidence type="ECO:0008006" key="3">
    <source>
        <dbReference type="Google" id="ProtNLM"/>
    </source>
</evidence>
<proteinExistence type="predicted"/>
<evidence type="ECO:0000313" key="2">
    <source>
        <dbReference type="Proteomes" id="UP000177791"/>
    </source>
</evidence>
<gene>
    <name evidence="1" type="ORF">BEN48_10990</name>
</gene>
<dbReference type="AlphaFoldDB" id="A0A1G1TAE8"/>
<accession>A0A1G1TAE8</accession>
<dbReference type="Gene3D" id="2.60.40.10">
    <property type="entry name" value="Immunoglobulins"/>
    <property type="match status" value="1"/>
</dbReference>
<comment type="caution">
    <text evidence="1">The sequence shown here is derived from an EMBL/GenBank/DDBJ whole genome shotgun (WGS) entry which is preliminary data.</text>
</comment>
<organism evidence="1 2">
    <name type="scientific">Hymenobacter glacialis</name>
    <dbReference type="NCBI Taxonomy" id="1908236"/>
    <lineage>
        <taxon>Bacteria</taxon>
        <taxon>Pseudomonadati</taxon>
        <taxon>Bacteroidota</taxon>
        <taxon>Cytophagia</taxon>
        <taxon>Cytophagales</taxon>
        <taxon>Hymenobacteraceae</taxon>
        <taxon>Hymenobacter</taxon>
    </lineage>
</organism>
<reference evidence="1 2" key="1">
    <citation type="submission" date="2016-08" db="EMBL/GenBank/DDBJ databases">
        <title>Hymenobacter coccineus sp. nov., Hymenobacter lapidarius sp. nov. and Hymenobacter glacialis sp. nov., isolated from Antarctic soil.</title>
        <authorList>
            <person name="Sedlacek I."/>
            <person name="Kralova S."/>
            <person name="Kyrova K."/>
            <person name="Maslanova I."/>
            <person name="Stankova E."/>
            <person name="Vrbovska V."/>
            <person name="Nemec M."/>
            <person name="Bartak M."/>
            <person name="Svec P."/>
            <person name="Busse H.-J."/>
            <person name="Pantucek R."/>
        </authorList>
    </citation>
    <scope>NUCLEOTIDE SEQUENCE [LARGE SCALE GENOMIC DNA]</scope>
    <source>
        <strain evidence="1 2">CCM 8648</strain>
    </source>
</reference>
<name>A0A1G1TAE8_9BACT</name>
<protein>
    <recommendedName>
        <fullName evidence="3">Secretion system C-terminal sorting domain-containing protein</fullName>
    </recommendedName>
</protein>